<feature type="chain" id="PRO_5016656545" evidence="1">
    <location>
        <begin position="27"/>
        <end position="58"/>
    </location>
</feature>
<proteinExistence type="predicted"/>
<organism evidence="2 3">
    <name type="scientific">Staphylococcus aureus</name>
    <dbReference type="NCBI Taxonomy" id="1280"/>
    <lineage>
        <taxon>Bacteria</taxon>
        <taxon>Bacillati</taxon>
        <taxon>Bacillota</taxon>
        <taxon>Bacilli</taxon>
        <taxon>Bacillales</taxon>
        <taxon>Staphylococcaceae</taxon>
        <taxon>Staphylococcus</taxon>
    </lineage>
</organism>
<name>A0A380EG84_STAAU</name>
<dbReference type="AlphaFoldDB" id="A0A380EG84"/>
<evidence type="ECO:0000313" key="3">
    <source>
        <dbReference type="Proteomes" id="UP000254116"/>
    </source>
</evidence>
<reference evidence="2 3" key="1">
    <citation type="submission" date="2018-06" db="EMBL/GenBank/DDBJ databases">
        <authorList>
            <consortium name="Pathogen Informatics"/>
            <person name="Doyle S."/>
        </authorList>
    </citation>
    <scope>NUCLEOTIDE SEQUENCE [LARGE SCALE GENOMIC DNA]</scope>
    <source>
        <strain evidence="2 3">NCTC10702</strain>
    </source>
</reference>
<feature type="signal peptide" evidence="1">
    <location>
        <begin position="1"/>
        <end position="26"/>
    </location>
</feature>
<dbReference type="EMBL" id="UHBY01000003">
    <property type="protein sequence ID" value="SUL33449.1"/>
    <property type="molecule type" value="Genomic_DNA"/>
</dbReference>
<sequence>MKKKLLVLTMSTLFATQIMNSNHAKASVTESVDKKFVVPESELIKIFQLTMNLRIRQK</sequence>
<protein>
    <submittedName>
        <fullName evidence="2">Extracellular ECM and plasma binding protein Emp</fullName>
    </submittedName>
</protein>
<evidence type="ECO:0000313" key="2">
    <source>
        <dbReference type="EMBL" id="SUL33449.1"/>
    </source>
</evidence>
<dbReference type="Proteomes" id="UP000254116">
    <property type="component" value="Unassembled WGS sequence"/>
</dbReference>
<gene>
    <name evidence="2" type="primary">ssp_1</name>
    <name evidence="2" type="ORF">NCTC10702_01330</name>
</gene>
<keyword evidence="1" id="KW-0732">Signal</keyword>
<accession>A0A380EG84</accession>
<evidence type="ECO:0000256" key="1">
    <source>
        <dbReference type="SAM" id="SignalP"/>
    </source>
</evidence>